<evidence type="ECO:0000256" key="1">
    <source>
        <dbReference type="ARBA" id="ARBA00022849"/>
    </source>
</evidence>
<dbReference type="Proteomes" id="UP000013165">
    <property type="component" value="Unassembled WGS sequence"/>
</dbReference>
<evidence type="ECO:0000313" key="3">
    <source>
        <dbReference type="EMBL" id="ENO15425.1"/>
    </source>
</evidence>
<dbReference type="PRINTS" id="PR00778">
    <property type="entry name" value="HTHARSR"/>
</dbReference>
<sequence length="255" mass="28525">MKKRRILFVCSANSARSLMAEALLRDIAPDTFEAYSAGIQPTQPHPLALQCLEEAGVDAEGLHSKSMDSVKDQHWDYVITLCDKSAHECLPIPSVGQTIAWDFPDPVPVNRHSTFALVMKDLSERIKLFVMVHDKTVRGSRHYPPADVFKALGDENRLGIVLLIAVHQELCVCELTTALEASQPTISRQLSQLRELRLLSDERRGQWVYYSLHPALPEWIVAVIREAGAANPSLVKPLEERLTTMPNRPPQTDCA</sequence>
<dbReference type="AlphaFoldDB" id="N6VYT5"/>
<dbReference type="EMBL" id="APLQ01000011">
    <property type="protein sequence ID" value="ENO15425.1"/>
    <property type="molecule type" value="Genomic_DNA"/>
</dbReference>
<dbReference type="SUPFAM" id="SSF52788">
    <property type="entry name" value="Phosphotyrosine protein phosphatases I"/>
    <property type="match status" value="1"/>
</dbReference>
<dbReference type="OrthoDB" id="9793058at2"/>
<dbReference type="NCBIfam" id="NF033788">
    <property type="entry name" value="HTH_metalloreg"/>
    <property type="match status" value="1"/>
</dbReference>
<keyword evidence="4" id="KW-1185">Reference proteome</keyword>
<dbReference type="PATRIC" id="fig|626887.3.peg.1748"/>
<evidence type="ECO:0000259" key="2">
    <source>
        <dbReference type="PROSITE" id="PS50987"/>
    </source>
</evidence>
<dbReference type="CDD" id="cd00090">
    <property type="entry name" value="HTH_ARSR"/>
    <property type="match status" value="1"/>
</dbReference>
<proteinExistence type="predicted"/>
<dbReference type="CDD" id="cd16345">
    <property type="entry name" value="LMWP_ArsC"/>
    <property type="match status" value="1"/>
</dbReference>
<dbReference type="SUPFAM" id="SSF46785">
    <property type="entry name" value="Winged helix' DNA-binding domain"/>
    <property type="match status" value="1"/>
</dbReference>
<dbReference type="InterPro" id="IPR001845">
    <property type="entry name" value="HTH_ArsR_DNA-bd_dom"/>
</dbReference>
<gene>
    <name evidence="3" type="ORF">J057_08741</name>
</gene>
<evidence type="ECO:0000313" key="4">
    <source>
        <dbReference type="Proteomes" id="UP000013165"/>
    </source>
</evidence>
<feature type="domain" description="HTH arsR-type" evidence="2">
    <location>
        <begin position="137"/>
        <end position="231"/>
    </location>
</feature>
<dbReference type="eggNOG" id="COG0394">
    <property type="taxonomic scope" value="Bacteria"/>
</dbReference>
<dbReference type="PANTHER" id="PTHR43428:SF1">
    <property type="entry name" value="ARSENATE REDUCTASE"/>
    <property type="match status" value="1"/>
</dbReference>
<dbReference type="Pfam" id="PF01022">
    <property type="entry name" value="HTH_5"/>
    <property type="match status" value="1"/>
</dbReference>
<dbReference type="GO" id="GO:0046685">
    <property type="term" value="P:response to arsenic-containing substance"/>
    <property type="evidence" value="ECO:0007669"/>
    <property type="project" value="UniProtKB-KW"/>
</dbReference>
<dbReference type="Gene3D" id="1.10.10.10">
    <property type="entry name" value="Winged helix-like DNA-binding domain superfamily/Winged helix DNA-binding domain"/>
    <property type="match status" value="1"/>
</dbReference>
<dbReference type="SMART" id="SM00226">
    <property type="entry name" value="LMWPc"/>
    <property type="match status" value="1"/>
</dbReference>
<dbReference type="STRING" id="626887.J057_08741"/>
<dbReference type="InterPro" id="IPR036390">
    <property type="entry name" value="WH_DNA-bd_sf"/>
</dbReference>
<dbReference type="SMART" id="SM00418">
    <property type="entry name" value="HTH_ARSR"/>
    <property type="match status" value="1"/>
</dbReference>
<dbReference type="InterPro" id="IPR011991">
    <property type="entry name" value="ArsR-like_HTH"/>
</dbReference>
<name>N6VYT5_9GAMM</name>
<keyword evidence="1" id="KW-0059">Arsenical resistance</keyword>
<reference evidence="3 4" key="1">
    <citation type="journal article" date="2013" name="Genome Announc.">
        <title>Genome Sequence of the Polycyclic Aromatic Hydrocarbon-Degrading Bacterium Strain Marinobacter nanhaiticus D15-8WT.</title>
        <authorList>
            <person name="Cui Z."/>
            <person name="Gao W."/>
            <person name="Li Q."/>
            <person name="Xu G."/>
            <person name="Zheng L."/>
        </authorList>
    </citation>
    <scope>NUCLEOTIDE SEQUENCE [LARGE SCALE GENOMIC DNA]</scope>
    <source>
        <strain evidence="3 4">D15-8W</strain>
    </source>
</reference>
<organism evidence="3 4">
    <name type="scientific">Marinobacter nanhaiticus D15-8W</name>
    <dbReference type="NCBI Taxonomy" id="626887"/>
    <lineage>
        <taxon>Bacteria</taxon>
        <taxon>Pseudomonadati</taxon>
        <taxon>Pseudomonadota</taxon>
        <taxon>Gammaproteobacteria</taxon>
        <taxon>Pseudomonadales</taxon>
        <taxon>Marinobacteraceae</taxon>
        <taxon>Marinobacter</taxon>
    </lineage>
</organism>
<dbReference type="InterPro" id="IPR036196">
    <property type="entry name" value="Ptyr_pPase_sf"/>
</dbReference>
<dbReference type="PROSITE" id="PS50987">
    <property type="entry name" value="HTH_ARSR_2"/>
    <property type="match status" value="1"/>
</dbReference>
<dbReference type="PANTHER" id="PTHR43428">
    <property type="entry name" value="ARSENATE REDUCTASE"/>
    <property type="match status" value="1"/>
</dbReference>
<dbReference type="HOGENOM" id="CLU_1097818_0_0_6"/>
<comment type="caution">
    <text evidence="3">The sequence shown here is derived from an EMBL/GenBank/DDBJ whole genome shotgun (WGS) entry which is preliminary data.</text>
</comment>
<dbReference type="Gene3D" id="3.40.50.2300">
    <property type="match status" value="1"/>
</dbReference>
<dbReference type="InterPro" id="IPR036388">
    <property type="entry name" value="WH-like_DNA-bd_sf"/>
</dbReference>
<dbReference type="eggNOG" id="COG0640">
    <property type="taxonomic scope" value="Bacteria"/>
</dbReference>
<dbReference type="InterPro" id="IPR023485">
    <property type="entry name" value="Ptyr_pPase"/>
</dbReference>
<protein>
    <submittedName>
        <fullName evidence="3">ArsR family transcriptional regulator</fullName>
    </submittedName>
</protein>
<dbReference type="RefSeq" id="WP_004579721.1">
    <property type="nucleotide sequence ID" value="NZ_AP028878.1"/>
</dbReference>
<dbReference type="Pfam" id="PF01451">
    <property type="entry name" value="LMWPc"/>
    <property type="match status" value="1"/>
</dbReference>
<dbReference type="GO" id="GO:0003700">
    <property type="term" value="F:DNA-binding transcription factor activity"/>
    <property type="evidence" value="ECO:0007669"/>
    <property type="project" value="InterPro"/>
</dbReference>
<accession>N6VYT5</accession>